<dbReference type="AlphaFoldDB" id="A0A0C4DVK3"/>
<dbReference type="EMBL" id="ADBL01000944">
    <property type="status" value="NOT_ANNOTATED_CDS"/>
    <property type="molecule type" value="Genomic_DNA"/>
</dbReference>
<dbReference type="PANTHER" id="PTHR12598">
    <property type="entry name" value="COPPER HOMEOSTASIS PROTEIN CUTC"/>
    <property type="match status" value="1"/>
</dbReference>
<dbReference type="eggNOG" id="KOG4013">
    <property type="taxonomic scope" value="Eukaryota"/>
</dbReference>
<comment type="similarity">
    <text evidence="1">Belongs to the CutC family.</text>
</comment>
<proteinExistence type="inferred from homology"/>
<organism evidence="4 5">
    <name type="scientific">Magnaporthiopsis poae (strain ATCC 64411 / 73-15)</name>
    <name type="common">Kentucky bluegrass fungus</name>
    <name type="synonym">Magnaporthe poae</name>
    <dbReference type="NCBI Taxonomy" id="644358"/>
    <lineage>
        <taxon>Eukaryota</taxon>
        <taxon>Fungi</taxon>
        <taxon>Dikarya</taxon>
        <taxon>Ascomycota</taxon>
        <taxon>Pezizomycotina</taxon>
        <taxon>Sordariomycetes</taxon>
        <taxon>Sordariomycetidae</taxon>
        <taxon>Magnaporthales</taxon>
        <taxon>Magnaporthaceae</taxon>
        <taxon>Magnaporthiopsis</taxon>
    </lineage>
</organism>
<dbReference type="VEuPathDB" id="FungiDB:MAPG_04009"/>
<dbReference type="EMBL" id="GL876968">
    <property type="protein sequence ID" value="KLU84975.1"/>
    <property type="molecule type" value="Genomic_DNA"/>
</dbReference>
<evidence type="ECO:0000313" key="5">
    <source>
        <dbReference type="Proteomes" id="UP000011715"/>
    </source>
</evidence>
<dbReference type="PANTHER" id="PTHR12598:SF0">
    <property type="entry name" value="COPPER HOMEOSTASIS PROTEIN CUTC HOMOLOG"/>
    <property type="match status" value="1"/>
</dbReference>
<gene>
    <name evidence="3" type="ORF">MAPG_04009</name>
</gene>
<reference evidence="4" key="4">
    <citation type="journal article" date="2015" name="G3 (Bethesda)">
        <title>Genome sequences of three phytopathogenic species of the Magnaporthaceae family of fungi.</title>
        <authorList>
            <person name="Okagaki L.H."/>
            <person name="Nunes C.C."/>
            <person name="Sailsbery J."/>
            <person name="Clay B."/>
            <person name="Brown D."/>
            <person name="John T."/>
            <person name="Oh Y."/>
            <person name="Young N."/>
            <person name="Fitzgerald M."/>
            <person name="Haas B.J."/>
            <person name="Zeng Q."/>
            <person name="Young S."/>
            <person name="Adiconis X."/>
            <person name="Fan L."/>
            <person name="Levin J.Z."/>
            <person name="Mitchell T.K."/>
            <person name="Okubara P.A."/>
            <person name="Farman M.L."/>
            <person name="Kohn L.M."/>
            <person name="Birren B."/>
            <person name="Ma L.-J."/>
            <person name="Dean R.A."/>
        </authorList>
    </citation>
    <scope>NUCLEOTIDE SEQUENCE</scope>
    <source>
        <strain evidence="4">ATCC 64411 / 73-15</strain>
    </source>
</reference>
<dbReference type="EnsemblFungi" id="MAPG_04009T0">
    <property type="protein sequence ID" value="MAPG_04009T0"/>
    <property type="gene ID" value="MAPG_04009"/>
</dbReference>
<name>A0A0C4DVK3_MAGP6</name>
<dbReference type="Pfam" id="PF03932">
    <property type="entry name" value="CutC"/>
    <property type="match status" value="1"/>
</dbReference>
<dbReference type="OrthoDB" id="7392499at2759"/>
<dbReference type="GO" id="GO:0005507">
    <property type="term" value="F:copper ion binding"/>
    <property type="evidence" value="ECO:0007669"/>
    <property type="project" value="TreeGrafter"/>
</dbReference>
<dbReference type="STRING" id="644358.A0A0C4DVK3"/>
<dbReference type="SUPFAM" id="SSF110395">
    <property type="entry name" value="CutC-like"/>
    <property type="match status" value="1"/>
</dbReference>
<keyword evidence="5" id="KW-1185">Reference proteome</keyword>
<sequence length="152" mass="15717">MPQHKLEIPIFSPAAAKDAASLGAHRIELNAAGSYPVGGLTPSLSELSALLAQLGQQSPRIPIRIMIRPRGAPGAPGQPDFIYSAPELASMRDAIAGFKASGLLDAGRGDGFVFGALLHRTADGHGAVAVDVPSNSDLVTLARPFPDLPDFS</sequence>
<evidence type="ECO:0000313" key="3">
    <source>
        <dbReference type="EMBL" id="KLU84975.1"/>
    </source>
</evidence>
<dbReference type="Proteomes" id="UP000011715">
    <property type="component" value="Unassembled WGS sequence"/>
</dbReference>
<evidence type="ECO:0000256" key="2">
    <source>
        <dbReference type="ARBA" id="ARBA00019014"/>
    </source>
</evidence>
<dbReference type="InterPro" id="IPR036822">
    <property type="entry name" value="CutC-like_dom_sf"/>
</dbReference>
<dbReference type="EMBL" id="ADBL01000945">
    <property type="status" value="NOT_ANNOTATED_CDS"/>
    <property type="molecule type" value="Genomic_DNA"/>
</dbReference>
<dbReference type="Gene3D" id="3.20.20.380">
    <property type="entry name" value="Copper homeostasis (CutC) domain"/>
    <property type="match status" value="1"/>
</dbReference>
<dbReference type="InterPro" id="IPR005627">
    <property type="entry name" value="CutC-like"/>
</dbReference>
<reference evidence="3" key="1">
    <citation type="submission" date="2010-05" db="EMBL/GenBank/DDBJ databases">
        <title>The Genome Sequence of Magnaporthe poae strain ATCC 64411.</title>
        <authorList>
            <consortium name="The Broad Institute Genome Sequencing Platform"/>
            <consortium name="Broad Institute Genome Sequencing Center for Infectious Disease"/>
            <person name="Ma L.-J."/>
            <person name="Dead R."/>
            <person name="Young S."/>
            <person name="Zeng Q."/>
            <person name="Koehrsen M."/>
            <person name="Alvarado L."/>
            <person name="Berlin A."/>
            <person name="Chapman S.B."/>
            <person name="Chen Z."/>
            <person name="Freedman E."/>
            <person name="Gellesch M."/>
            <person name="Goldberg J."/>
            <person name="Griggs A."/>
            <person name="Gujja S."/>
            <person name="Heilman E.R."/>
            <person name="Heiman D."/>
            <person name="Hepburn T."/>
            <person name="Howarth C."/>
            <person name="Jen D."/>
            <person name="Larson L."/>
            <person name="Mehta T."/>
            <person name="Neiman D."/>
            <person name="Pearson M."/>
            <person name="Roberts A."/>
            <person name="Saif S."/>
            <person name="Shea T."/>
            <person name="Shenoy N."/>
            <person name="Sisk P."/>
            <person name="Stolte C."/>
            <person name="Sykes S."/>
            <person name="Walk T."/>
            <person name="White J."/>
            <person name="Yandava C."/>
            <person name="Haas B."/>
            <person name="Nusbaum C."/>
            <person name="Birren B."/>
        </authorList>
    </citation>
    <scope>NUCLEOTIDE SEQUENCE</scope>
    <source>
        <strain evidence="3">ATCC 64411</strain>
    </source>
</reference>
<accession>A0A0C4DVK3</accession>
<evidence type="ECO:0000313" key="4">
    <source>
        <dbReference type="EnsemblFungi" id="MAPG_04009T0"/>
    </source>
</evidence>
<reference evidence="3" key="3">
    <citation type="submission" date="2011-03" db="EMBL/GenBank/DDBJ databases">
        <title>Annotation of Magnaporthe poae ATCC 64411.</title>
        <authorList>
            <person name="Ma L.-J."/>
            <person name="Dead R."/>
            <person name="Young S.K."/>
            <person name="Zeng Q."/>
            <person name="Gargeya S."/>
            <person name="Fitzgerald M."/>
            <person name="Haas B."/>
            <person name="Abouelleil A."/>
            <person name="Alvarado L."/>
            <person name="Arachchi H.M."/>
            <person name="Berlin A."/>
            <person name="Brown A."/>
            <person name="Chapman S.B."/>
            <person name="Chen Z."/>
            <person name="Dunbar C."/>
            <person name="Freedman E."/>
            <person name="Gearin G."/>
            <person name="Gellesch M."/>
            <person name="Goldberg J."/>
            <person name="Griggs A."/>
            <person name="Gujja S."/>
            <person name="Heiman D."/>
            <person name="Howarth C."/>
            <person name="Larson L."/>
            <person name="Lui A."/>
            <person name="MacDonald P.J.P."/>
            <person name="Mehta T."/>
            <person name="Montmayeur A."/>
            <person name="Murphy C."/>
            <person name="Neiman D."/>
            <person name="Pearson M."/>
            <person name="Priest M."/>
            <person name="Roberts A."/>
            <person name="Saif S."/>
            <person name="Shea T."/>
            <person name="Shenoy N."/>
            <person name="Sisk P."/>
            <person name="Stolte C."/>
            <person name="Sykes S."/>
            <person name="Yandava C."/>
            <person name="Wortman J."/>
            <person name="Nusbaum C."/>
            <person name="Birren B."/>
        </authorList>
    </citation>
    <scope>NUCLEOTIDE SEQUENCE</scope>
    <source>
        <strain evidence="3">ATCC 64411</strain>
    </source>
</reference>
<protein>
    <recommendedName>
        <fullName evidence="2">Copper homeostasis protein cutC homolog</fullName>
    </recommendedName>
</protein>
<reference evidence="4" key="5">
    <citation type="submission" date="2015-06" db="UniProtKB">
        <authorList>
            <consortium name="EnsemblFungi"/>
        </authorList>
    </citation>
    <scope>IDENTIFICATION</scope>
    <source>
        <strain evidence="4">ATCC 64411</strain>
    </source>
</reference>
<evidence type="ECO:0000256" key="1">
    <source>
        <dbReference type="ARBA" id="ARBA00007768"/>
    </source>
</evidence>
<reference evidence="5" key="2">
    <citation type="submission" date="2010-05" db="EMBL/GenBank/DDBJ databases">
        <title>The genome sequence of Magnaporthe poae strain ATCC 64411.</title>
        <authorList>
            <person name="Ma L.-J."/>
            <person name="Dead R."/>
            <person name="Young S."/>
            <person name="Zeng Q."/>
            <person name="Koehrsen M."/>
            <person name="Alvarado L."/>
            <person name="Berlin A."/>
            <person name="Chapman S.B."/>
            <person name="Chen Z."/>
            <person name="Freedman E."/>
            <person name="Gellesch M."/>
            <person name="Goldberg J."/>
            <person name="Griggs A."/>
            <person name="Gujja S."/>
            <person name="Heilman E.R."/>
            <person name="Heiman D."/>
            <person name="Hepburn T."/>
            <person name="Howarth C."/>
            <person name="Jen D."/>
            <person name="Larson L."/>
            <person name="Mehta T."/>
            <person name="Neiman D."/>
            <person name="Pearson M."/>
            <person name="Roberts A."/>
            <person name="Saif S."/>
            <person name="Shea T."/>
            <person name="Shenoy N."/>
            <person name="Sisk P."/>
            <person name="Stolte C."/>
            <person name="Sykes S."/>
            <person name="Walk T."/>
            <person name="White J."/>
            <person name="Yandava C."/>
            <person name="Haas B."/>
            <person name="Nusbaum C."/>
            <person name="Birren B."/>
        </authorList>
    </citation>
    <scope>NUCLEOTIDE SEQUENCE [LARGE SCALE GENOMIC DNA]</scope>
    <source>
        <strain evidence="5">ATCC 64411 / 73-15</strain>
    </source>
</reference>